<organism evidence="1 2">
    <name type="scientific">Phocaeicola vulgatus</name>
    <name type="common">Bacteroides vulgatus</name>
    <dbReference type="NCBI Taxonomy" id="821"/>
    <lineage>
        <taxon>Bacteria</taxon>
        <taxon>Pseudomonadati</taxon>
        <taxon>Bacteroidota</taxon>
        <taxon>Bacteroidia</taxon>
        <taxon>Bacteroidales</taxon>
        <taxon>Bacteroidaceae</taxon>
        <taxon>Phocaeicola</taxon>
    </lineage>
</organism>
<dbReference type="EMBL" id="QSJM01000070">
    <property type="protein sequence ID" value="RHD73861.1"/>
    <property type="molecule type" value="Genomic_DNA"/>
</dbReference>
<comment type="caution">
    <text evidence="1">The sequence shown here is derived from an EMBL/GenBank/DDBJ whole genome shotgun (WGS) entry which is preliminary data.</text>
</comment>
<gene>
    <name evidence="1" type="ORF">DW783_18325</name>
</gene>
<evidence type="ECO:0000313" key="2">
    <source>
        <dbReference type="Proteomes" id="UP000283429"/>
    </source>
</evidence>
<sequence>MLFAGADHVYPIIIVYQPIVWLFSCDFRGISIKYLPTALPIKGWISLHNYVTYAHNSGIRRRIYGKSVLYIPYCPLMDCYFHTSTNGEWQ</sequence>
<accession>A0A414GW07</accession>
<reference evidence="1 2" key="1">
    <citation type="submission" date="2018-08" db="EMBL/GenBank/DDBJ databases">
        <title>A genome reference for cultivated species of the human gut microbiota.</title>
        <authorList>
            <person name="Zou Y."/>
            <person name="Xue W."/>
            <person name="Luo G."/>
        </authorList>
    </citation>
    <scope>NUCLEOTIDE SEQUENCE [LARGE SCALE GENOMIC DNA]</scope>
    <source>
        <strain evidence="1 2">AM30-40</strain>
    </source>
</reference>
<dbReference type="Proteomes" id="UP000283429">
    <property type="component" value="Unassembled WGS sequence"/>
</dbReference>
<name>A0A414GW07_PHOVU</name>
<protein>
    <submittedName>
        <fullName evidence="1">Uncharacterized protein</fullName>
    </submittedName>
</protein>
<dbReference type="AlphaFoldDB" id="A0A414GW07"/>
<evidence type="ECO:0000313" key="1">
    <source>
        <dbReference type="EMBL" id="RHD73861.1"/>
    </source>
</evidence>
<proteinExistence type="predicted"/>